<dbReference type="InterPro" id="IPR010059">
    <property type="entry name" value="Uridine_phosphorylase_euk"/>
</dbReference>
<feature type="region of interest" description="Disordered" evidence="3">
    <location>
        <begin position="323"/>
        <end position="358"/>
    </location>
</feature>
<proteinExistence type="inferred from homology"/>
<evidence type="ECO:0000256" key="1">
    <source>
        <dbReference type="ARBA" id="ARBA00010456"/>
    </source>
</evidence>
<dbReference type="InterPro" id="IPR035994">
    <property type="entry name" value="Nucleoside_phosphorylase_sf"/>
</dbReference>
<dbReference type="AlphaFoldDB" id="A0A8S4G466"/>
<feature type="binding site" evidence="2">
    <location>
        <position position="232"/>
    </location>
    <ligand>
        <name>substrate</name>
    </ligand>
</feature>
<evidence type="ECO:0000256" key="2">
    <source>
        <dbReference type="PIRSR" id="PIRSR610059-50"/>
    </source>
</evidence>
<feature type="binding site" evidence="2">
    <location>
        <position position="234"/>
    </location>
    <ligand>
        <name>substrate</name>
    </ligand>
</feature>
<reference evidence="5" key="1">
    <citation type="submission" date="2020-11" db="EMBL/GenBank/DDBJ databases">
        <authorList>
            <person name="Whiteford S."/>
        </authorList>
    </citation>
    <scope>NUCLEOTIDE SEQUENCE</scope>
</reference>
<organism evidence="5 6">
    <name type="scientific">Plutella xylostella</name>
    <name type="common">Diamondback moth</name>
    <name type="synonym">Plutella maculipennis</name>
    <dbReference type="NCBI Taxonomy" id="51655"/>
    <lineage>
        <taxon>Eukaryota</taxon>
        <taxon>Metazoa</taxon>
        <taxon>Ecdysozoa</taxon>
        <taxon>Arthropoda</taxon>
        <taxon>Hexapoda</taxon>
        <taxon>Insecta</taxon>
        <taxon>Pterygota</taxon>
        <taxon>Neoptera</taxon>
        <taxon>Endopterygota</taxon>
        <taxon>Lepidoptera</taxon>
        <taxon>Glossata</taxon>
        <taxon>Ditrysia</taxon>
        <taxon>Yponomeutoidea</taxon>
        <taxon>Plutellidae</taxon>
        <taxon>Plutella</taxon>
    </lineage>
</organism>
<accession>A0A8S4G466</accession>
<dbReference type="EMBL" id="CAJHNJ030000093">
    <property type="protein sequence ID" value="CAG9135039.1"/>
    <property type="molecule type" value="Genomic_DNA"/>
</dbReference>
<dbReference type="InterPro" id="IPR000845">
    <property type="entry name" value="Nucleoside_phosphorylase_d"/>
</dbReference>
<evidence type="ECO:0000313" key="6">
    <source>
        <dbReference type="Proteomes" id="UP000653454"/>
    </source>
</evidence>
<dbReference type="GO" id="GO:0004850">
    <property type="term" value="F:uridine phosphorylase activity"/>
    <property type="evidence" value="ECO:0007669"/>
    <property type="project" value="InterPro"/>
</dbReference>
<dbReference type="CDD" id="cd17763">
    <property type="entry name" value="UP_hUPP-like"/>
    <property type="match status" value="1"/>
</dbReference>
<name>A0A8S4G466_PLUXY</name>
<dbReference type="Pfam" id="PF01048">
    <property type="entry name" value="PNP_UDP_1"/>
    <property type="match status" value="1"/>
</dbReference>
<dbReference type="GO" id="GO:0005829">
    <property type="term" value="C:cytosol"/>
    <property type="evidence" value="ECO:0007669"/>
    <property type="project" value="TreeGrafter"/>
</dbReference>
<feature type="domain" description="Nucleoside phosphorylase" evidence="4">
    <location>
        <begin position="71"/>
        <end position="293"/>
    </location>
</feature>
<comment type="caution">
    <text evidence="5">The sequence shown here is derived from an EMBL/GenBank/DDBJ whole genome shotgun (WGS) entry which is preliminary data.</text>
</comment>
<dbReference type="Proteomes" id="UP000653454">
    <property type="component" value="Unassembled WGS sequence"/>
</dbReference>
<evidence type="ECO:0000256" key="3">
    <source>
        <dbReference type="SAM" id="MobiDB-lite"/>
    </source>
</evidence>
<evidence type="ECO:0000259" key="4">
    <source>
        <dbReference type="Pfam" id="PF01048"/>
    </source>
</evidence>
<evidence type="ECO:0000313" key="5">
    <source>
        <dbReference type="EMBL" id="CAG9135039.1"/>
    </source>
</evidence>
<feature type="binding site" evidence="2">
    <location>
        <begin position="153"/>
        <end position="156"/>
    </location>
    <ligand>
        <name>phosphate</name>
        <dbReference type="ChEBI" id="CHEBI:43474"/>
    </ligand>
</feature>
<comment type="similarity">
    <text evidence="1">Belongs to the PNP/UDP phosphorylase family.</text>
</comment>
<dbReference type="GO" id="GO:0009166">
    <property type="term" value="P:nucleotide catabolic process"/>
    <property type="evidence" value="ECO:0007669"/>
    <property type="project" value="InterPro"/>
</dbReference>
<dbReference type="NCBIfam" id="TIGR01719">
    <property type="entry name" value="euk_UDPppase"/>
    <property type="match status" value="1"/>
</dbReference>
<protein>
    <submittedName>
        <fullName evidence="5">(diamondback moth) hypothetical protein</fullName>
    </submittedName>
</protein>
<feature type="compositionally biased region" description="Basic and acidic residues" evidence="3">
    <location>
        <begin position="331"/>
        <end position="350"/>
    </location>
</feature>
<keyword evidence="6" id="KW-1185">Reference proteome</keyword>
<dbReference type="Gene3D" id="3.40.50.1580">
    <property type="entry name" value="Nucleoside phosphorylase domain"/>
    <property type="match status" value="1"/>
</dbReference>
<dbReference type="PANTHER" id="PTHR43691">
    <property type="entry name" value="URIDINE PHOSPHORYLASE"/>
    <property type="match status" value="1"/>
</dbReference>
<feature type="binding site" evidence="2">
    <location>
        <position position="109"/>
    </location>
    <ligand>
        <name>phosphate</name>
        <dbReference type="ChEBI" id="CHEBI:43474"/>
    </ligand>
</feature>
<dbReference type="SUPFAM" id="SSF53167">
    <property type="entry name" value="Purine and uridine phosphorylases"/>
    <property type="match status" value="1"/>
</dbReference>
<dbReference type="PANTHER" id="PTHR43691:SF11">
    <property type="entry name" value="FI09636P-RELATED"/>
    <property type="match status" value="1"/>
</dbReference>
<dbReference type="GO" id="GO:0006218">
    <property type="term" value="P:uridine catabolic process"/>
    <property type="evidence" value="ECO:0007669"/>
    <property type="project" value="TreeGrafter"/>
</dbReference>
<sequence>MTCDCDYIVKDFSGKFEEHYDNCSSKGCVKTAPDGTLLLRNPHLSSLQTDVLYHLGFDSSQDLPGMFGDVKFVCMGGTKQRMRDFAEHMRQVLGTGPGQLVNLTKKSHRYAMYKVGPVLAVSHGIGIPSMSILLQEVLKLLHYARAPRPLVVRIGTSGGLGLPPGAVVVSSWGANASGERVYELPILGVVRKFPSQFDTRVSQELVSMAREEDPFPTTLGGTMAADDFYRGQARQDGPFCDHSEQDKMAYLQQLRHQGVRNIEMEATAFAALTREAGVRAADVCVTFLDRLHGDQVSGIVVEKREREREILQRGITCMTIRNLPGQTAGRSGDREQGDADSLAKETYDHRRPIHQPIL</sequence>
<gene>
    <name evidence="5" type="ORF">PLXY2_LOCUS13278</name>
</gene>